<evidence type="ECO:0000313" key="5">
    <source>
        <dbReference type="Proteomes" id="UP000053820"/>
    </source>
</evidence>
<dbReference type="AlphaFoldDB" id="A0A0C9WBS1"/>
<feature type="compositionally biased region" description="Low complexity" evidence="2">
    <location>
        <begin position="174"/>
        <end position="187"/>
    </location>
</feature>
<feature type="compositionally biased region" description="Basic and acidic residues" evidence="2">
    <location>
        <begin position="53"/>
        <end position="62"/>
    </location>
</feature>
<organism evidence="4 5">
    <name type="scientific">Hydnomerulius pinastri MD-312</name>
    <dbReference type="NCBI Taxonomy" id="994086"/>
    <lineage>
        <taxon>Eukaryota</taxon>
        <taxon>Fungi</taxon>
        <taxon>Dikarya</taxon>
        <taxon>Basidiomycota</taxon>
        <taxon>Agaricomycotina</taxon>
        <taxon>Agaricomycetes</taxon>
        <taxon>Agaricomycetidae</taxon>
        <taxon>Boletales</taxon>
        <taxon>Boletales incertae sedis</taxon>
        <taxon>Leucogyrophana</taxon>
    </lineage>
</organism>
<feature type="region of interest" description="Disordered" evidence="2">
    <location>
        <begin position="96"/>
        <end position="117"/>
    </location>
</feature>
<dbReference type="EMBL" id="KN839874">
    <property type="protein sequence ID" value="KIJ60317.1"/>
    <property type="molecule type" value="Genomic_DNA"/>
</dbReference>
<sequence length="345" mass="37076">MSDSHPQSTVSNDAFEALIDLLASDGIDGSPRTNNITLRDSSGKLDFEKIRSMYGGHDRGGTSDRSGPEALGLEGSDDERDADDTVQPTVYSLTALSRSNSHSPGLTTHPLDNPPSHILEARLNSMLGAPSPLSFDEINTALSNAHAEVRSLRQQYDELHALVDNARRGHRPLSRGSSTSVVGAAVSDRPADGARLSDNAECFDGTRSGNPLRTKDSGVQPLLPALPSSPPPPLPSETNIPPEIACLSEGDVKRVLTTLTHALNLSPSTLSSLPPLPTPTPTQPQHDIATLTRTIHFLASVDELVWRRTSSNAGMQRDMHPVYSAENTAAIFARLELWERVVRGR</sequence>
<evidence type="ECO:0000256" key="1">
    <source>
        <dbReference type="SAM" id="Coils"/>
    </source>
</evidence>
<keyword evidence="1" id="KW-0175">Coiled coil</keyword>
<dbReference type="HOGENOM" id="CLU_721824_0_0_1"/>
<name>A0A0C9WBS1_9AGAM</name>
<evidence type="ECO:0000313" key="3">
    <source>
        <dbReference type="EMBL" id="KIJ60317.1"/>
    </source>
</evidence>
<feature type="region of interest" description="Disordered" evidence="2">
    <location>
        <begin position="169"/>
        <end position="235"/>
    </location>
</feature>
<feature type="region of interest" description="Disordered" evidence="2">
    <location>
        <begin position="53"/>
        <end position="84"/>
    </location>
</feature>
<accession>A0A0C9WBS1</accession>
<feature type="coiled-coil region" evidence="1">
    <location>
        <begin position="135"/>
        <end position="169"/>
    </location>
</feature>
<gene>
    <name evidence="4" type="ORF">HYDPIDRAFT_116299</name>
    <name evidence="3" type="ORF">HYDPIDRAFT_117413</name>
</gene>
<dbReference type="Proteomes" id="UP000053820">
    <property type="component" value="Unassembled WGS sequence"/>
</dbReference>
<reference evidence="4 5" key="1">
    <citation type="submission" date="2014-04" db="EMBL/GenBank/DDBJ databases">
        <title>Evolutionary Origins and Diversification of the Mycorrhizal Mutualists.</title>
        <authorList>
            <consortium name="DOE Joint Genome Institute"/>
            <consortium name="Mycorrhizal Genomics Consortium"/>
            <person name="Kohler A."/>
            <person name="Kuo A."/>
            <person name="Nagy L.G."/>
            <person name="Floudas D."/>
            <person name="Copeland A."/>
            <person name="Barry K.W."/>
            <person name="Cichocki N."/>
            <person name="Veneault-Fourrey C."/>
            <person name="LaButti K."/>
            <person name="Lindquist E.A."/>
            <person name="Lipzen A."/>
            <person name="Lundell T."/>
            <person name="Morin E."/>
            <person name="Murat C."/>
            <person name="Riley R."/>
            <person name="Ohm R."/>
            <person name="Sun H."/>
            <person name="Tunlid A."/>
            <person name="Henrissat B."/>
            <person name="Grigoriev I.V."/>
            <person name="Hibbett D.S."/>
            <person name="Martin F."/>
        </authorList>
    </citation>
    <scope>NUCLEOTIDE SEQUENCE [LARGE SCALE GENOMIC DNA]</scope>
    <source>
        <strain evidence="4 5">MD-312</strain>
    </source>
</reference>
<dbReference type="OrthoDB" id="3225650at2759"/>
<proteinExistence type="predicted"/>
<evidence type="ECO:0000313" key="4">
    <source>
        <dbReference type="EMBL" id="KIJ61062.1"/>
    </source>
</evidence>
<feature type="compositionally biased region" description="Polar residues" evidence="2">
    <location>
        <begin position="96"/>
        <end position="106"/>
    </location>
</feature>
<evidence type="ECO:0000256" key="2">
    <source>
        <dbReference type="SAM" id="MobiDB-lite"/>
    </source>
</evidence>
<feature type="compositionally biased region" description="Acidic residues" evidence="2">
    <location>
        <begin position="75"/>
        <end position="84"/>
    </location>
</feature>
<protein>
    <submittedName>
        <fullName evidence="4">Uncharacterized protein</fullName>
    </submittedName>
</protein>
<keyword evidence="5" id="KW-1185">Reference proteome</keyword>
<dbReference type="EMBL" id="KN839865">
    <property type="protein sequence ID" value="KIJ61062.1"/>
    <property type="molecule type" value="Genomic_DNA"/>
</dbReference>